<dbReference type="InterPro" id="IPR051012">
    <property type="entry name" value="CellSynth/LPSAsmb/PSIAsmb"/>
</dbReference>
<dbReference type="Gene3D" id="3.40.50.150">
    <property type="entry name" value="Vaccinia Virus protein VP39"/>
    <property type="match status" value="1"/>
</dbReference>
<name>A0A0W0TBF4_9GAMM</name>
<dbReference type="Pfam" id="PF13414">
    <property type="entry name" value="TPR_11"/>
    <property type="match status" value="1"/>
</dbReference>
<dbReference type="Pfam" id="PF13489">
    <property type="entry name" value="Methyltransf_23"/>
    <property type="match status" value="1"/>
</dbReference>
<reference evidence="4 5" key="1">
    <citation type="submission" date="2015-11" db="EMBL/GenBank/DDBJ databases">
        <title>Genomic analysis of 38 Legionella species identifies large and diverse effector repertoires.</title>
        <authorList>
            <person name="Burstein D."/>
            <person name="Amaro F."/>
            <person name="Zusman T."/>
            <person name="Lifshitz Z."/>
            <person name="Cohen O."/>
            <person name="Gilbert J.A."/>
            <person name="Pupko T."/>
            <person name="Shuman H.A."/>
            <person name="Segal G."/>
        </authorList>
    </citation>
    <scope>NUCLEOTIDE SEQUENCE [LARGE SCALE GENOMIC DNA]</scope>
    <source>
        <strain evidence="4 5">ATCC 700990</strain>
    </source>
</reference>
<organism evidence="4 5">
    <name type="scientific">Legionella drozanskii LLAP-1</name>
    <dbReference type="NCBI Taxonomy" id="1212489"/>
    <lineage>
        <taxon>Bacteria</taxon>
        <taxon>Pseudomonadati</taxon>
        <taxon>Pseudomonadota</taxon>
        <taxon>Gammaproteobacteria</taxon>
        <taxon>Legionellales</taxon>
        <taxon>Legionellaceae</taxon>
        <taxon>Legionella</taxon>
    </lineage>
</organism>
<evidence type="ECO:0000256" key="1">
    <source>
        <dbReference type="ARBA" id="ARBA00022737"/>
    </source>
</evidence>
<dbReference type="CDD" id="cd02440">
    <property type="entry name" value="AdoMet_MTases"/>
    <property type="match status" value="1"/>
</dbReference>
<dbReference type="PANTHER" id="PTHR45586:SF1">
    <property type="entry name" value="LIPOPOLYSACCHARIDE ASSEMBLY PROTEIN B"/>
    <property type="match status" value="1"/>
</dbReference>
<dbReference type="Proteomes" id="UP000054736">
    <property type="component" value="Unassembled WGS sequence"/>
</dbReference>
<dbReference type="PANTHER" id="PTHR45586">
    <property type="entry name" value="TPR REPEAT-CONTAINING PROTEIN PA4667"/>
    <property type="match status" value="1"/>
</dbReference>
<keyword evidence="4" id="KW-0489">Methyltransferase</keyword>
<dbReference type="Pfam" id="PF13432">
    <property type="entry name" value="TPR_16"/>
    <property type="match status" value="1"/>
</dbReference>
<accession>A0A0W0TBF4</accession>
<keyword evidence="5" id="KW-1185">Reference proteome</keyword>
<keyword evidence="1" id="KW-0677">Repeat</keyword>
<dbReference type="EMBL" id="LNXY01000004">
    <property type="protein sequence ID" value="KTC92581.1"/>
    <property type="molecule type" value="Genomic_DNA"/>
</dbReference>
<feature type="repeat" description="TPR" evidence="3">
    <location>
        <begin position="208"/>
        <end position="241"/>
    </location>
</feature>
<feature type="repeat" description="TPR" evidence="3">
    <location>
        <begin position="106"/>
        <end position="139"/>
    </location>
</feature>
<sequence>MMAEEDLFKQAFELHRKGQLSEAIHLYEQLISTHPNHSKALHFLGLAHAQQGKMARAIELMEQALTLDSKDASLHNNLANAYKNFQNIDKAIQHYQSAIQLIPNYAQAHHNLAGLYATQNHYKPALHHYREAVHAEPDFVAAHFNLGLFLLKNNQLAAAKVQFNNVLTLNPGNLDAEFYLGLLDLEASQLEEAKTHFQNVVAQDNNQVEALTNLGVIALKQEEPQLAIDYFTKALAINNEHIEARNNLAATFMHHDRFENALMHYDVLLQKEPDNIEYLYNSGVAQMALGHLSEAMLHFERLLNQDEHHFAALNNLAAIYIRLEDKEKARNLLTRAVVANPKDAASRHMLDALSGTQVKTKTSPDYAMNLFNNYALYYDQHMQSLLHYSLPQQIAQLIHHLNLFQVGQAIDLGCGTGLSGVVLREICQHLTGVDIAAKMLTQAKNKDIYDHLVEADLVSFLQKDKQHYELIVAADVLPYIGDLDPLFTAVAERLSEKGYFIFTTEISEKEPWQLQATARFSHHPDYIKALCKSRGLQLHCQEKVIARTQDQQALSVMLFAVQPITKVSFH</sequence>
<evidence type="ECO:0000256" key="2">
    <source>
        <dbReference type="ARBA" id="ARBA00022803"/>
    </source>
</evidence>
<dbReference type="STRING" id="1212489.Ldro_0571"/>
<dbReference type="PATRIC" id="fig|1212489.4.peg.592"/>
<dbReference type="SMART" id="SM00028">
    <property type="entry name" value="TPR"/>
    <property type="match status" value="10"/>
</dbReference>
<comment type="caution">
    <text evidence="4">The sequence shown here is derived from an EMBL/GenBank/DDBJ whole genome shotgun (WGS) entry which is preliminary data.</text>
</comment>
<keyword evidence="4" id="KW-0808">Transferase</keyword>
<dbReference type="Pfam" id="PF13181">
    <property type="entry name" value="TPR_8"/>
    <property type="match status" value="1"/>
</dbReference>
<evidence type="ECO:0000313" key="5">
    <source>
        <dbReference type="Proteomes" id="UP000054736"/>
    </source>
</evidence>
<dbReference type="Gene3D" id="1.25.40.10">
    <property type="entry name" value="Tetratricopeptide repeat domain"/>
    <property type="match status" value="5"/>
</dbReference>
<dbReference type="InterPro" id="IPR006597">
    <property type="entry name" value="Sel1-like"/>
</dbReference>
<dbReference type="SMART" id="SM00671">
    <property type="entry name" value="SEL1"/>
    <property type="match status" value="6"/>
</dbReference>
<proteinExistence type="predicted"/>
<dbReference type="OrthoDB" id="9809392at2"/>
<keyword evidence="2 3" id="KW-0802">TPR repeat</keyword>
<dbReference type="SUPFAM" id="SSF48452">
    <property type="entry name" value="TPR-like"/>
    <property type="match status" value="2"/>
</dbReference>
<dbReference type="GO" id="GO:0032259">
    <property type="term" value="P:methylation"/>
    <property type="evidence" value="ECO:0007669"/>
    <property type="project" value="UniProtKB-KW"/>
</dbReference>
<dbReference type="PROSITE" id="PS50005">
    <property type="entry name" value="TPR"/>
    <property type="match status" value="8"/>
</dbReference>
<dbReference type="InterPro" id="IPR019734">
    <property type="entry name" value="TPR_rpt"/>
</dbReference>
<dbReference type="InterPro" id="IPR029063">
    <property type="entry name" value="SAM-dependent_MTases_sf"/>
</dbReference>
<evidence type="ECO:0000313" key="4">
    <source>
        <dbReference type="EMBL" id="KTC92581.1"/>
    </source>
</evidence>
<feature type="repeat" description="TPR" evidence="3">
    <location>
        <begin position="310"/>
        <end position="343"/>
    </location>
</feature>
<protein>
    <submittedName>
        <fullName evidence="4">Methyltransferase</fullName>
    </submittedName>
</protein>
<dbReference type="AlphaFoldDB" id="A0A0W0TBF4"/>
<feature type="repeat" description="TPR" evidence="3">
    <location>
        <begin position="72"/>
        <end position="105"/>
    </location>
</feature>
<dbReference type="Pfam" id="PF00515">
    <property type="entry name" value="TPR_1"/>
    <property type="match status" value="1"/>
</dbReference>
<dbReference type="Pfam" id="PF14559">
    <property type="entry name" value="TPR_19"/>
    <property type="match status" value="1"/>
</dbReference>
<feature type="repeat" description="TPR" evidence="3">
    <location>
        <begin position="276"/>
        <end position="309"/>
    </location>
</feature>
<dbReference type="GO" id="GO:0008168">
    <property type="term" value="F:methyltransferase activity"/>
    <property type="evidence" value="ECO:0007669"/>
    <property type="project" value="UniProtKB-KW"/>
</dbReference>
<evidence type="ECO:0000256" key="3">
    <source>
        <dbReference type="PROSITE-ProRule" id="PRU00339"/>
    </source>
</evidence>
<dbReference type="SUPFAM" id="SSF53335">
    <property type="entry name" value="S-adenosyl-L-methionine-dependent methyltransferases"/>
    <property type="match status" value="1"/>
</dbReference>
<gene>
    <name evidence="4" type="ORF">Ldro_0571</name>
</gene>
<feature type="repeat" description="TPR" evidence="3">
    <location>
        <begin position="140"/>
        <end position="173"/>
    </location>
</feature>
<feature type="repeat" description="TPR" evidence="3">
    <location>
        <begin position="242"/>
        <end position="275"/>
    </location>
</feature>
<feature type="repeat" description="TPR" evidence="3">
    <location>
        <begin position="38"/>
        <end position="71"/>
    </location>
</feature>
<dbReference type="InterPro" id="IPR011990">
    <property type="entry name" value="TPR-like_helical_dom_sf"/>
</dbReference>